<evidence type="ECO:0000313" key="4">
    <source>
        <dbReference type="Proteomes" id="UP000262177"/>
    </source>
</evidence>
<keyword evidence="1" id="KW-0233">DNA recombination</keyword>
<dbReference type="GO" id="GO:0005829">
    <property type="term" value="C:cytosol"/>
    <property type="evidence" value="ECO:0007669"/>
    <property type="project" value="TreeGrafter"/>
</dbReference>
<dbReference type="InterPro" id="IPR001584">
    <property type="entry name" value="Integrase_cat-core"/>
</dbReference>
<dbReference type="InterPro" id="IPR051917">
    <property type="entry name" value="Transposase-Integrase"/>
</dbReference>
<dbReference type="InterPro" id="IPR025246">
    <property type="entry name" value="IS30-like_HTH"/>
</dbReference>
<dbReference type="AlphaFoldDB" id="A0A286TEU6"/>
<dbReference type="InterPro" id="IPR036397">
    <property type="entry name" value="RNaseH_sf"/>
</dbReference>
<proteinExistence type="predicted"/>
<accession>A0A286TEU6</accession>
<dbReference type="SUPFAM" id="SSF53098">
    <property type="entry name" value="Ribonuclease H-like"/>
    <property type="match status" value="1"/>
</dbReference>
<evidence type="ECO:0000259" key="2">
    <source>
        <dbReference type="PROSITE" id="PS50994"/>
    </source>
</evidence>
<feature type="domain" description="Integrase catalytic" evidence="2">
    <location>
        <begin position="181"/>
        <end position="341"/>
    </location>
</feature>
<evidence type="ECO:0000256" key="1">
    <source>
        <dbReference type="ARBA" id="ARBA00023172"/>
    </source>
</evidence>
<dbReference type="EMBL" id="AP018131">
    <property type="protein sequence ID" value="BBA48843.1"/>
    <property type="molecule type" value="Genomic_DNA"/>
</dbReference>
<dbReference type="GO" id="GO:0004803">
    <property type="term" value="F:transposase activity"/>
    <property type="evidence" value="ECO:0007669"/>
    <property type="project" value="TreeGrafter"/>
</dbReference>
<protein>
    <submittedName>
        <fullName evidence="3">Transposase</fullName>
    </submittedName>
</protein>
<name>A0A286TEU6_BIFBI</name>
<dbReference type="Gene3D" id="3.30.420.10">
    <property type="entry name" value="Ribonuclease H-like superfamily/Ribonuclease H"/>
    <property type="match status" value="1"/>
</dbReference>
<dbReference type="PANTHER" id="PTHR10948">
    <property type="entry name" value="TRANSPOSASE"/>
    <property type="match status" value="1"/>
</dbReference>
<sequence>MGEVYSHLSEEERQVIQIEIGNGTGIRAIGAMIGRSPSTVSREIKRNTWFPSNESESCRPYRPRRLKTGPWTSRYYIAGPARRKAARRRAKARKPHRLSHDRLWAWVAEKLGCGWSPPPVSGRLRVSCSPATMPCATVYRWIYSGKPRRERRARCLPRGHRRRKHAGRRVSRFPIPGRVSIAERPPEADDRSGFGHWEADSVIGMGCDLHTEVERRTRFLMARVIPDKTAERSVGARLAMFAPLPAAAGLSVTHDNGTGFARHARLRDEPGMATCFADPYSSWQRGGNENRNGMIRRYLPKRTIIEPGMARELQEIVDETDNRPMRALGYRTPAEAFADELPDLQL</sequence>
<dbReference type="PANTHER" id="PTHR10948:SF23">
    <property type="entry name" value="TRANSPOSASE INSI FOR INSERTION SEQUENCE ELEMENT IS30A-RELATED"/>
    <property type="match status" value="1"/>
</dbReference>
<evidence type="ECO:0000313" key="3">
    <source>
        <dbReference type="EMBL" id="BBA48843.1"/>
    </source>
</evidence>
<dbReference type="InterPro" id="IPR012337">
    <property type="entry name" value="RNaseH-like_sf"/>
</dbReference>
<dbReference type="GO" id="GO:0032196">
    <property type="term" value="P:transposition"/>
    <property type="evidence" value="ECO:0007669"/>
    <property type="project" value="TreeGrafter"/>
</dbReference>
<dbReference type="Proteomes" id="UP000262177">
    <property type="component" value="Chromosome"/>
</dbReference>
<organism evidence="3 4">
    <name type="scientific">Bifidobacterium bifidum LMG 13195</name>
    <dbReference type="NCBI Taxonomy" id="1207542"/>
    <lineage>
        <taxon>Bacteria</taxon>
        <taxon>Bacillati</taxon>
        <taxon>Actinomycetota</taxon>
        <taxon>Actinomycetes</taxon>
        <taxon>Bifidobacteriales</taxon>
        <taxon>Bifidobacteriaceae</taxon>
        <taxon>Bifidobacterium</taxon>
    </lineage>
</organism>
<dbReference type="InterPro" id="IPR053392">
    <property type="entry name" value="Transposase_IS30-like"/>
</dbReference>
<dbReference type="Pfam" id="PF13936">
    <property type="entry name" value="HTH_38"/>
    <property type="match status" value="1"/>
</dbReference>
<gene>
    <name evidence="3" type="ORF">BBJK_02732</name>
</gene>
<dbReference type="GO" id="GO:0006310">
    <property type="term" value="P:DNA recombination"/>
    <property type="evidence" value="ECO:0007669"/>
    <property type="project" value="UniProtKB-KW"/>
</dbReference>
<dbReference type="GO" id="GO:0003676">
    <property type="term" value="F:nucleic acid binding"/>
    <property type="evidence" value="ECO:0007669"/>
    <property type="project" value="InterPro"/>
</dbReference>
<dbReference type="PROSITE" id="PS50994">
    <property type="entry name" value="INTEGRASE"/>
    <property type="match status" value="1"/>
</dbReference>
<dbReference type="GO" id="GO:0015074">
    <property type="term" value="P:DNA integration"/>
    <property type="evidence" value="ECO:0007669"/>
    <property type="project" value="InterPro"/>
</dbReference>
<dbReference type="NCBIfam" id="NF033563">
    <property type="entry name" value="transpos_IS30"/>
    <property type="match status" value="1"/>
</dbReference>
<reference evidence="3 4" key="1">
    <citation type="journal article" date="2017" name="Biosci. Biotechnol. Biochem.">
        <title>Identification and characterization of a sulfoglycosidase from Bifidobacterium bifidum implicated in mucin glycan utilization.</title>
        <authorList>
            <person name="Katoh T."/>
            <person name="Maeshibu T."/>
            <person name="Kikkawa K."/>
            <person name="Gotoh A."/>
            <person name="Tomabechi Y."/>
            <person name="Nakamura M."/>
            <person name="Liao W.-H."/>
            <person name="Yamaguchi M."/>
            <person name="Ashida H."/>
            <person name="Yamamoto K."/>
            <person name="Katayama T."/>
        </authorList>
    </citation>
    <scope>NUCLEOTIDE SEQUENCE [LARGE SCALE GENOMIC DNA]</scope>
    <source>
        <strain evidence="3 4">JCM 7004</strain>
    </source>
</reference>